<reference evidence="7 8" key="1">
    <citation type="submission" date="2023-08" db="EMBL/GenBank/DDBJ databases">
        <title>Black Yeasts Isolated from many extreme environments.</title>
        <authorList>
            <person name="Coleine C."/>
            <person name="Stajich J.E."/>
            <person name="Selbmann L."/>
        </authorList>
    </citation>
    <scope>NUCLEOTIDE SEQUENCE [LARGE SCALE GENOMIC DNA]</scope>
    <source>
        <strain evidence="7 8">CCFEE 5910</strain>
    </source>
</reference>
<dbReference type="GO" id="GO:0004722">
    <property type="term" value="F:protein serine/threonine phosphatase activity"/>
    <property type="evidence" value="ECO:0007669"/>
    <property type="project" value="InterPro"/>
</dbReference>
<keyword evidence="8" id="KW-1185">Reference proteome</keyword>
<dbReference type="SUPFAM" id="SSF53254">
    <property type="entry name" value="Phosphoglycerate mutase-like"/>
    <property type="match status" value="1"/>
</dbReference>
<dbReference type="Gene3D" id="3.40.50.1240">
    <property type="entry name" value="Phosphoglycerate mutase-like"/>
    <property type="match status" value="1"/>
</dbReference>
<keyword evidence="2 4" id="KW-0378">Hydrolase</keyword>
<dbReference type="PANTHER" id="PTHR13832:SF589">
    <property type="entry name" value="[PYRUVATE DEHYDROGENASE [ACETYL-TRANSFERRING]]-PHOSPHATASE 2, MITOCHONDRIAL"/>
    <property type="match status" value="1"/>
</dbReference>
<dbReference type="AlphaFoldDB" id="A0AAN7YJ36"/>
<dbReference type="InterPro" id="IPR036457">
    <property type="entry name" value="PPM-type-like_dom_sf"/>
</dbReference>
<dbReference type="InterPro" id="IPR000222">
    <property type="entry name" value="PP2C_BS"/>
</dbReference>
<feature type="region of interest" description="Disordered" evidence="5">
    <location>
        <begin position="607"/>
        <end position="628"/>
    </location>
</feature>
<dbReference type="Pfam" id="PF00300">
    <property type="entry name" value="His_Phos_1"/>
    <property type="match status" value="1"/>
</dbReference>
<dbReference type="Proteomes" id="UP001309876">
    <property type="component" value="Unassembled WGS sequence"/>
</dbReference>
<dbReference type="Gene3D" id="3.60.40.10">
    <property type="entry name" value="PPM-type phosphatase domain"/>
    <property type="match status" value="2"/>
</dbReference>
<dbReference type="InterPro" id="IPR001932">
    <property type="entry name" value="PPM-type_phosphatase-like_dom"/>
</dbReference>
<proteinExistence type="inferred from homology"/>
<evidence type="ECO:0000313" key="8">
    <source>
        <dbReference type="Proteomes" id="UP001309876"/>
    </source>
</evidence>
<feature type="region of interest" description="Disordered" evidence="5">
    <location>
        <begin position="538"/>
        <end position="573"/>
    </location>
</feature>
<sequence>MPVKSIVLLRHGHRIAWTLDPTTGKYTSNHPFPTRLPADPPLASHGVDQAVETGIYLAERLRDLAAHDRLRIYSSLFYRCLQTLAPSVTALQKVAPELKVRGERGFGEWFGHAWFEQPIPADSSHLKEKFFPFVDDQYKSKIIPDRYGERILEIHDRIAKAFTRVIRDIDLEYESLGRGSEEVTLLLCGHAAQIICSGRVLTGSMPGDPDEEDFKCFTCGISQFQRRKVDNDQDENDWRGRGVAGGWDCITNSYCGHLSGGEERGWHFHGDESFDSYAAGLRHGPITADVSMSWLGGSVEAAMLHGSRLNAERYAELLPQYIRQASRDRPKLHLPVYRHDGNFQRRHFHDYFVTHLPSSSLHPDSRPAAGASQKLDRKASTPHTGGNRAVPPAHSTIARDTTVVRIPLKSAKHHYGACVSRGSRPYNEDSHQAGVIEMPAFSKRPPKSVQLKPAAGEARGVGTAKGDPQVFYFGVFDGHGGAECSGYLKDELHGYLERTAEQFQLQSTLQNRSGKIAVGSEGENVKKEARKALDSVNIARKEDVPEKVAQGHQDSEEPASMGSAEPVSQDADQNSIRELEKDLVQNWKKLVGGYFRRFKPAYFSIYGSNTESEKDPKSDNTREQEAEGSVIEEVVTYAFLKADYDFVSAQAAREAESRDAVKAEKPLNDDDDHILGSPEARELKKQRHRSFKGGSTCSIAIVSTPTPTPFWNPSTSSSMLVAHVGDTRVLLCSTATGVAVPLTTDHHPSSPVEATRLRRYAATFVTDSFGEERISGLANTRAFGDVGSKRIGVSAEPEIRRVELGAAEYSFMVLVSDGVSGTLGDQEIVDIVKEAKTPEQAARDIVNFATEVTTEGDNATCLVVRLGGWERRQEGGFGSMGTKESRDYKRQDAMNPRSSMR</sequence>
<dbReference type="GO" id="GO:0046872">
    <property type="term" value="F:metal ion binding"/>
    <property type="evidence" value="ECO:0007669"/>
    <property type="project" value="UniProtKB-KW"/>
</dbReference>
<feature type="compositionally biased region" description="Basic and acidic residues" evidence="5">
    <location>
        <begin position="611"/>
        <end position="625"/>
    </location>
</feature>
<evidence type="ECO:0000256" key="4">
    <source>
        <dbReference type="RuleBase" id="RU003465"/>
    </source>
</evidence>
<dbReference type="SUPFAM" id="SSF81606">
    <property type="entry name" value="PP2C-like"/>
    <property type="match status" value="1"/>
</dbReference>
<name>A0AAN7YJ36_9EURO</name>
<dbReference type="Pfam" id="PF00481">
    <property type="entry name" value="PP2C"/>
    <property type="match status" value="1"/>
</dbReference>
<evidence type="ECO:0000256" key="3">
    <source>
        <dbReference type="ARBA" id="ARBA00022912"/>
    </source>
</evidence>
<dbReference type="PANTHER" id="PTHR13832">
    <property type="entry name" value="PROTEIN PHOSPHATASE 2C"/>
    <property type="match status" value="1"/>
</dbReference>
<dbReference type="SMART" id="SM00332">
    <property type="entry name" value="PP2Cc"/>
    <property type="match status" value="1"/>
</dbReference>
<dbReference type="PROSITE" id="PS01032">
    <property type="entry name" value="PPM_1"/>
    <property type="match status" value="1"/>
</dbReference>
<dbReference type="InterPro" id="IPR013078">
    <property type="entry name" value="His_Pase_superF_clade-1"/>
</dbReference>
<dbReference type="CDD" id="cd00143">
    <property type="entry name" value="PP2Cc"/>
    <property type="match status" value="1"/>
</dbReference>
<keyword evidence="3 4" id="KW-0904">Protein phosphatase</keyword>
<feature type="domain" description="PPM-type phosphatase" evidence="6">
    <location>
        <begin position="414"/>
        <end position="866"/>
    </location>
</feature>
<evidence type="ECO:0000256" key="1">
    <source>
        <dbReference type="ARBA" id="ARBA00022723"/>
    </source>
</evidence>
<evidence type="ECO:0000256" key="5">
    <source>
        <dbReference type="SAM" id="MobiDB-lite"/>
    </source>
</evidence>
<dbReference type="InterPro" id="IPR029033">
    <property type="entry name" value="His_PPase_superfam"/>
</dbReference>
<feature type="compositionally biased region" description="Basic and acidic residues" evidence="5">
    <location>
        <begin position="883"/>
        <end position="892"/>
    </location>
</feature>
<dbReference type="EMBL" id="JAVRRJ010000002">
    <property type="protein sequence ID" value="KAK5088364.1"/>
    <property type="molecule type" value="Genomic_DNA"/>
</dbReference>
<feature type="region of interest" description="Disordered" evidence="5">
    <location>
        <begin position="358"/>
        <end position="396"/>
    </location>
</feature>
<organism evidence="7 8">
    <name type="scientific">Lithohypha guttulata</name>
    <dbReference type="NCBI Taxonomy" id="1690604"/>
    <lineage>
        <taxon>Eukaryota</taxon>
        <taxon>Fungi</taxon>
        <taxon>Dikarya</taxon>
        <taxon>Ascomycota</taxon>
        <taxon>Pezizomycotina</taxon>
        <taxon>Eurotiomycetes</taxon>
        <taxon>Chaetothyriomycetidae</taxon>
        <taxon>Chaetothyriales</taxon>
        <taxon>Trichomeriaceae</taxon>
        <taxon>Lithohypha</taxon>
    </lineage>
</organism>
<comment type="similarity">
    <text evidence="4">Belongs to the PP2C family.</text>
</comment>
<accession>A0AAN7YJ36</accession>
<evidence type="ECO:0000259" key="6">
    <source>
        <dbReference type="PROSITE" id="PS51746"/>
    </source>
</evidence>
<gene>
    <name evidence="7" type="primary">PTC6</name>
    <name evidence="7" type="ORF">LTR05_002582</name>
</gene>
<feature type="region of interest" description="Disordered" evidence="5">
    <location>
        <begin position="874"/>
        <end position="901"/>
    </location>
</feature>
<dbReference type="CDD" id="cd07067">
    <property type="entry name" value="HP_PGM_like"/>
    <property type="match status" value="1"/>
</dbReference>
<protein>
    <submittedName>
        <fullName evidence="7">Protein phosphatase 2C 6</fullName>
    </submittedName>
</protein>
<comment type="caution">
    <text evidence="7">The sequence shown here is derived from an EMBL/GenBank/DDBJ whole genome shotgun (WGS) entry which is preliminary data.</text>
</comment>
<evidence type="ECO:0000313" key="7">
    <source>
        <dbReference type="EMBL" id="KAK5088364.1"/>
    </source>
</evidence>
<evidence type="ECO:0000256" key="2">
    <source>
        <dbReference type="ARBA" id="ARBA00022801"/>
    </source>
</evidence>
<keyword evidence="1" id="KW-0479">Metal-binding</keyword>
<dbReference type="InterPro" id="IPR015655">
    <property type="entry name" value="PP2C"/>
</dbReference>
<dbReference type="PROSITE" id="PS51746">
    <property type="entry name" value="PPM_2"/>
    <property type="match status" value="1"/>
</dbReference>